<gene>
    <name evidence="2" type="ORF">TCEB3V08_LOCUS9890</name>
</gene>
<feature type="coiled-coil region" evidence="1">
    <location>
        <begin position="53"/>
        <end position="82"/>
    </location>
</feature>
<protein>
    <submittedName>
        <fullName evidence="2">Uncharacterized protein</fullName>
    </submittedName>
</protein>
<organism evidence="2">
    <name type="scientific">Timema cristinae</name>
    <name type="common">Walking stick</name>
    <dbReference type="NCBI Taxonomy" id="61476"/>
    <lineage>
        <taxon>Eukaryota</taxon>
        <taxon>Metazoa</taxon>
        <taxon>Ecdysozoa</taxon>
        <taxon>Arthropoda</taxon>
        <taxon>Hexapoda</taxon>
        <taxon>Insecta</taxon>
        <taxon>Pterygota</taxon>
        <taxon>Neoptera</taxon>
        <taxon>Polyneoptera</taxon>
        <taxon>Phasmatodea</taxon>
        <taxon>Timematodea</taxon>
        <taxon>Timematoidea</taxon>
        <taxon>Timematidae</taxon>
        <taxon>Timema</taxon>
    </lineage>
</organism>
<keyword evidence="1" id="KW-0175">Coiled coil</keyword>
<name>A0A7R9D9S3_TIMCR</name>
<evidence type="ECO:0000313" key="2">
    <source>
        <dbReference type="EMBL" id="CAD7409142.1"/>
    </source>
</evidence>
<reference evidence="2" key="1">
    <citation type="submission" date="2020-11" db="EMBL/GenBank/DDBJ databases">
        <authorList>
            <person name="Tran Van P."/>
        </authorList>
    </citation>
    <scope>NUCLEOTIDE SEQUENCE</scope>
</reference>
<sequence length="113" mass="14104">MGNELEEHYRQLDYRFYGFTRRQLMKLAFEFTEFKGVSIRFNWLTTEEIDEIVLKEEEMKKQKKQEVERKEEEMKKRAHEERMIKMEEWFGVRYAPRLLTHLGMLKQLFFVFP</sequence>
<evidence type="ECO:0000256" key="1">
    <source>
        <dbReference type="SAM" id="Coils"/>
    </source>
</evidence>
<proteinExistence type="predicted"/>
<dbReference type="EMBL" id="OC320952">
    <property type="protein sequence ID" value="CAD7409142.1"/>
    <property type="molecule type" value="Genomic_DNA"/>
</dbReference>
<dbReference type="AlphaFoldDB" id="A0A7R9D9S3"/>
<accession>A0A7R9D9S3</accession>